<protein>
    <submittedName>
        <fullName evidence="6">Oxygen-dependent choline dehydrogenase</fullName>
    </submittedName>
</protein>
<comment type="similarity">
    <text evidence="2">Belongs to the GMC oxidoreductase family.</text>
</comment>
<evidence type="ECO:0000256" key="4">
    <source>
        <dbReference type="ARBA" id="ARBA00022827"/>
    </source>
</evidence>
<dbReference type="EMBL" id="VSRR010001174">
    <property type="protein sequence ID" value="MPC23170.1"/>
    <property type="molecule type" value="Genomic_DNA"/>
</dbReference>
<dbReference type="Proteomes" id="UP000324222">
    <property type="component" value="Unassembled WGS sequence"/>
</dbReference>
<proteinExistence type="inferred from homology"/>
<dbReference type="Pfam" id="PF00732">
    <property type="entry name" value="GMC_oxred_N"/>
    <property type="match status" value="1"/>
</dbReference>
<dbReference type="SUPFAM" id="SSF51905">
    <property type="entry name" value="FAD/NAD(P)-binding domain"/>
    <property type="match status" value="1"/>
</dbReference>
<keyword evidence="7" id="KW-1185">Reference proteome</keyword>
<gene>
    <name evidence="6" type="primary">betA_0</name>
    <name evidence="6" type="ORF">E2C01_016209</name>
</gene>
<evidence type="ECO:0000256" key="2">
    <source>
        <dbReference type="ARBA" id="ARBA00010790"/>
    </source>
</evidence>
<dbReference type="PROSITE" id="PS00624">
    <property type="entry name" value="GMC_OXRED_2"/>
    <property type="match status" value="1"/>
</dbReference>
<keyword evidence="3" id="KW-0285">Flavoprotein</keyword>
<dbReference type="InterPro" id="IPR000172">
    <property type="entry name" value="GMC_OxRdtase_N"/>
</dbReference>
<reference evidence="6 7" key="1">
    <citation type="submission" date="2019-05" db="EMBL/GenBank/DDBJ databases">
        <title>Another draft genome of Portunus trituberculatus and its Hox gene families provides insights of decapod evolution.</title>
        <authorList>
            <person name="Jeong J.-H."/>
            <person name="Song I."/>
            <person name="Kim S."/>
            <person name="Choi T."/>
            <person name="Kim D."/>
            <person name="Ryu S."/>
            <person name="Kim W."/>
        </authorList>
    </citation>
    <scope>NUCLEOTIDE SEQUENCE [LARGE SCALE GENOMIC DNA]</scope>
    <source>
        <tissue evidence="6">Muscle</tissue>
    </source>
</reference>
<dbReference type="Gene3D" id="3.50.50.60">
    <property type="entry name" value="FAD/NAD(P)-binding domain"/>
    <property type="match status" value="1"/>
</dbReference>
<dbReference type="InterPro" id="IPR036188">
    <property type="entry name" value="FAD/NAD-bd_sf"/>
</dbReference>
<evidence type="ECO:0000256" key="1">
    <source>
        <dbReference type="ARBA" id="ARBA00001974"/>
    </source>
</evidence>
<dbReference type="GO" id="GO:0050660">
    <property type="term" value="F:flavin adenine dinucleotide binding"/>
    <property type="evidence" value="ECO:0007669"/>
    <property type="project" value="InterPro"/>
</dbReference>
<dbReference type="InterPro" id="IPR012132">
    <property type="entry name" value="GMC_OxRdtase"/>
</dbReference>
<evidence type="ECO:0000313" key="6">
    <source>
        <dbReference type="EMBL" id="MPC23170.1"/>
    </source>
</evidence>
<comment type="caution">
    <text evidence="6">The sequence shown here is derived from an EMBL/GenBank/DDBJ whole genome shotgun (WGS) entry which is preliminary data.</text>
</comment>
<dbReference type="AlphaFoldDB" id="A0A5B7DNT8"/>
<evidence type="ECO:0000256" key="3">
    <source>
        <dbReference type="ARBA" id="ARBA00022630"/>
    </source>
</evidence>
<sequence length="120" mass="13123">MQVVWDGKRAVGVEFIQWDNARLNGTVYARGEVILSGGAINTPLLLTHSGVGPKHVLKKLQIPVVSPLKGVGSNLQDHLNLPLYVSLEKPVSLNLAKLRTISNLWNYFFNSGKGMGPSYL</sequence>
<name>A0A5B7DNT8_PORTR</name>
<accession>A0A5B7DNT8</accession>
<keyword evidence="4" id="KW-0274">FAD</keyword>
<dbReference type="PANTHER" id="PTHR11552">
    <property type="entry name" value="GLUCOSE-METHANOL-CHOLINE GMC OXIDOREDUCTASE"/>
    <property type="match status" value="1"/>
</dbReference>
<organism evidence="6 7">
    <name type="scientific">Portunus trituberculatus</name>
    <name type="common">Swimming crab</name>
    <name type="synonym">Neptunus trituberculatus</name>
    <dbReference type="NCBI Taxonomy" id="210409"/>
    <lineage>
        <taxon>Eukaryota</taxon>
        <taxon>Metazoa</taxon>
        <taxon>Ecdysozoa</taxon>
        <taxon>Arthropoda</taxon>
        <taxon>Crustacea</taxon>
        <taxon>Multicrustacea</taxon>
        <taxon>Malacostraca</taxon>
        <taxon>Eumalacostraca</taxon>
        <taxon>Eucarida</taxon>
        <taxon>Decapoda</taxon>
        <taxon>Pleocyemata</taxon>
        <taxon>Brachyura</taxon>
        <taxon>Eubrachyura</taxon>
        <taxon>Portunoidea</taxon>
        <taxon>Portunidae</taxon>
        <taxon>Portuninae</taxon>
        <taxon>Portunus</taxon>
    </lineage>
</organism>
<comment type="cofactor">
    <cofactor evidence="1">
        <name>FAD</name>
        <dbReference type="ChEBI" id="CHEBI:57692"/>
    </cofactor>
</comment>
<dbReference type="OrthoDB" id="269227at2759"/>
<feature type="domain" description="Glucose-methanol-choline oxidoreductase N-terminal" evidence="5">
    <location>
        <begin position="38"/>
        <end position="52"/>
    </location>
</feature>
<dbReference type="GO" id="GO:0016614">
    <property type="term" value="F:oxidoreductase activity, acting on CH-OH group of donors"/>
    <property type="evidence" value="ECO:0007669"/>
    <property type="project" value="InterPro"/>
</dbReference>
<dbReference type="PANTHER" id="PTHR11552:SF147">
    <property type="entry name" value="CHOLINE DEHYDROGENASE, MITOCHONDRIAL"/>
    <property type="match status" value="1"/>
</dbReference>
<evidence type="ECO:0000313" key="7">
    <source>
        <dbReference type="Proteomes" id="UP000324222"/>
    </source>
</evidence>
<evidence type="ECO:0000259" key="5">
    <source>
        <dbReference type="PROSITE" id="PS00624"/>
    </source>
</evidence>